<dbReference type="EMBL" id="GBXM01101343">
    <property type="protein sequence ID" value="JAH07234.1"/>
    <property type="molecule type" value="Transcribed_RNA"/>
</dbReference>
<name>A0A0E9PRX5_ANGAN</name>
<proteinExistence type="predicted"/>
<reference evidence="1" key="1">
    <citation type="submission" date="2014-11" db="EMBL/GenBank/DDBJ databases">
        <authorList>
            <person name="Amaro Gonzalez C."/>
        </authorList>
    </citation>
    <scope>NUCLEOTIDE SEQUENCE</scope>
</reference>
<sequence length="31" mass="3343">MLEAFSKNRVVTPMVAIIPSFSPSPARPTTP</sequence>
<evidence type="ECO:0000313" key="1">
    <source>
        <dbReference type="EMBL" id="JAH07234.1"/>
    </source>
</evidence>
<reference evidence="1" key="2">
    <citation type="journal article" date="2015" name="Fish Shellfish Immunol.">
        <title>Early steps in the European eel (Anguilla anguilla)-Vibrio vulnificus interaction in the gills: Role of the RtxA13 toxin.</title>
        <authorList>
            <person name="Callol A."/>
            <person name="Pajuelo D."/>
            <person name="Ebbesson L."/>
            <person name="Teles M."/>
            <person name="MacKenzie S."/>
            <person name="Amaro C."/>
        </authorList>
    </citation>
    <scope>NUCLEOTIDE SEQUENCE</scope>
</reference>
<dbReference type="AlphaFoldDB" id="A0A0E9PRX5"/>
<accession>A0A0E9PRX5</accession>
<protein>
    <submittedName>
        <fullName evidence="1">Uncharacterized protein</fullName>
    </submittedName>
</protein>
<organism evidence="1">
    <name type="scientific">Anguilla anguilla</name>
    <name type="common">European freshwater eel</name>
    <name type="synonym">Muraena anguilla</name>
    <dbReference type="NCBI Taxonomy" id="7936"/>
    <lineage>
        <taxon>Eukaryota</taxon>
        <taxon>Metazoa</taxon>
        <taxon>Chordata</taxon>
        <taxon>Craniata</taxon>
        <taxon>Vertebrata</taxon>
        <taxon>Euteleostomi</taxon>
        <taxon>Actinopterygii</taxon>
        <taxon>Neopterygii</taxon>
        <taxon>Teleostei</taxon>
        <taxon>Anguilliformes</taxon>
        <taxon>Anguillidae</taxon>
        <taxon>Anguilla</taxon>
    </lineage>
</organism>